<evidence type="ECO:0000313" key="7">
    <source>
        <dbReference type="Proteomes" id="UP000297295"/>
    </source>
</evidence>
<dbReference type="Proteomes" id="UP000297295">
    <property type="component" value="Unassembled WGS sequence"/>
</dbReference>
<dbReference type="PANTHER" id="PTHR43585">
    <property type="entry name" value="FUMIPYRROLE BIOSYNTHESIS PROTEIN C"/>
    <property type="match status" value="1"/>
</dbReference>
<evidence type="ECO:0000256" key="4">
    <source>
        <dbReference type="PROSITE-ProRule" id="PRU00409"/>
    </source>
</evidence>
<accession>A0A4E0PZ22</accession>
<keyword evidence="1 6" id="KW-0436">Ligase</keyword>
<dbReference type="Pfam" id="PF13535">
    <property type="entry name" value="ATP-grasp_4"/>
    <property type="match status" value="1"/>
</dbReference>
<dbReference type="GO" id="GO:0005524">
    <property type="term" value="F:ATP binding"/>
    <property type="evidence" value="ECO:0007669"/>
    <property type="project" value="UniProtKB-UniRule"/>
</dbReference>
<dbReference type="RefSeq" id="WP_135389595.1">
    <property type="nucleotide sequence ID" value="NZ_PGGK01000006.1"/>
</dbReference>
<feature type="domain" description="ATP-grasp" evidence="5">
    <location>
        <begin position="247"/>
        <end position="323"/>
    </location>
</feature>
<evidence type="ECO:0000256" key="3">
    <source>
        <dbReference type="ARBA" id="ARBA00022840"/>
    </source>
</evidence>
<dbReference type="Gene3D" id="3.30.470.20">
    <property type="entry name" value="ATP-grasp fold, B domain"/>
    <property type="match status" value="1"/>
</dbReference>
<dbReference type="EMBL" id="PGGK01000006">
    <property type="protein sequence ID" value="TGC09100.1"/>
    <property type="molecule type" value="Genomic_DNA"/>
</dbReference>
<evidence type="ECO:0000259" key="5">
    <source>
        <dbReference type="PROSITE" id="PS50975"/>
    </source>
</evidence>
<dbReference type="PROSITE" id="PS50975">
    <property type="entry name" value="ATP_GRASP"/>
    <property type="match status" value="1"/>
</dbReference>
<dbReference type="GO" id="GO:0046872">
    <property type="term" value="F:metal ion binding"/>
    <property type="evidence" value="ECO:0007669"/>
    <property type="project" value="InterPro"/>
</dbReference>
<evidence type="ECO:0000256" key="2">
    <source>
        <dbReference type="ARBA" id="ARBA00022741"/>
    </source>
</evidence>
<dbReference type="SUPFAM" id="SSF56059">
    <property type="entry name" value="Glutathione synthetase ATP-binding domain-like"/>
    <property type="match status" value="1"/>
</dbReference>
<dbReference type="InterPro" id="IPR052032">
    <property type="entry name" value="ATP-dep_AA_Ligase"/>
</dbReference>
<dbReference type="InterPro" id="IPR011761">
    <property type="entry name" value="ATP-grasp"/>
</dbReference>
<dbReference type="PANTHER" id="PTHR43585:SF2">
    <property type="entry name" value="ATP-GRASP ENZYME FSQD"/>
    <property type="match status" value="1"/>
</dbReference>
<dbReference type="AlphaFoldDB" id="A0A4E0PZ22"/>
<evidence type="ECO:0000256" key="1">
    <source>
        <dbReference type="ARBA" id="ARBA00022598"/>
    </source>
</evidence>
<keyword evidence="7" id="KW-1185">Reference proteome</keyword>
<gene>
    <name evidence="6" type="ORF">CUN85_06920</name>
</gene>
<evidence type="ECO:0000313" key="6">
    <source>
        <dbReference type="EMBL" id="TGC09100.1"/>
    </source>
</evidence>
<sequence length="428" mass="50210">MKMKMNVFIVGMDRFNLKKLQRVPEAEECEFHAALYIDEIRNISQYDMDALIDKAEQRIKSTPGGIHAIVSYFDFPATDLIPILAEKFGVPGPDLECILKCQHKYWSRYEQKKIIPGHIPEFCPFDPFEDDPFSSINLELPFWIKPFRSFRSFLAFKITTKEQFYEYIDEIRENVSYIHEPFLYILKVHEIPDEIANMKESCIAEKPISGHQCTLEGYVFNKKVVIYGIVDSIKDQYFFSFLRYEYPSCLPDEVQNRMVDVCSRFIKHIGLDNSAFNVEFFYNQANDEVYLLEINSRISQSHADLFEKVHGMSHHRVMLQIALGREPDPLGQNGEFRYAAKFMYRTFEAGKVQRVPSEEEIDEVIKEIPGTIIKTRVVEGQRLSELQMQDSYSYELADIFVGAQNRDELVDKYNYILERIPFSIERKN</sequence>
<comment type="caution">
    <text evidence="6">The sequence shown here is derived from an EMBL/GenBank/DDBJ whole genome shotgun (WGS) entry which is preliminary data.</text>
</comment>
<protein>
    <submittedName>
        <fullName evidence="6">D-alanine--D-alanine ligase</fullName>
    </submittedName>
</protein>
<name>A0A4E0PZ22_9EURY</name>
<keyword evidence="3 4" id="KW-0067">ATP-binding</keyword>
<proteinExistence type="predicted"/>
<dbReference type="GO" id="GO:0016874">
    <property type="term" value="F:ligase activity"/>
    <property type="evidence" value="ECO:0007669"/>
    <property type="project" value="UniProtKB-KW"/>
</dbReference>
<keyword evidence="2 4" id="KW-0547">Nucleotide-binding</keyword>
<reference evidence="6 7" key="1">
    <citation type="submission" date="2017-11" db="EMBL/GenBank/DDBJ databases">
        <title>Isolation and Characterization of Methanogenic Archaea from Saline Meromictic Lake at Siberia.</title>
        <authorList>
            <person name="Shen Y."/>
            <person name="Huang H.-H."/>
            <person name="Lai M.-C."/>
            <person name="Chen S.-C."/>
        </authorList>
    </citation>
    <scope>NUCLEOTIDE SEQUENCE [LARGE SCALE GENOMIC DNA]</scope>
    <source>
        <strain evidence="6 7">SY-01</strain>
    </source>
</reference>
<organism evidence="6 7">
    <name type="scientific">Methanolobus halotolerans</name>
    <dbReference type="NCBI Taxonomy" id="2052935"/>
    <lineage>
        <taxon>Archaea</taxon>
        <taxon>Methanobacteriati</taxon>
        <taxon>Methanobacteriota</taxon>
        <taxon>Stenosarchaea group</taxon>
        <taxon>Methanomicrobia</taxon>
        <taxon>Methanosarcinales</taxon>
        <taxon>Methanosarcinaceae</taxon>
        <taxon>Methanolobus</taxon>
    </lineage>
</organism>